<sequence length="131" mass="15171">MQKPFRDETPQVKEHEEGELFREETEAESINFNNGISDGVTNNNHEQVDDIEPNDEKYLCRFFQRGICRYNEGCRYSHQTNAPAIVAMEMTANLHIKVKDFGKEMAAITILSIHCLKVLKHSQILELFDNI</sequence>
<gene>
    <name evidence="1" type="ORF">DHETER_LOCUS9222</name>
</gene>
<keyword evidence="2" id="KW-1185">Reference proteome</keyword>
<proteinExistence type="predicted"/>
<organism evidence="1 2">
    <name type="scientific">Dentiscutata heterogama</name>
    <dbReference type="NCBI Taxonomy" id="1316150"/>
    <lineage>
        <taxon>Eukaryota</taxon>
        <taxon>Fungi</taxon>
        <taxon>Fungi incertae sedis</taxon>
        <taxon>Mucoromycota</taxon>
        <taxon>Glomeromycotina</taxon>
        <taxon>Glomeromycetes</taxon>
        <taxon>Diversisporales</taxon>
        <taxon>Gigasporaceae</taxon>
        <taxon>Dentiscutata</taxon>
    </lineage>
</organism>
<reference evidence="1" key="1">
    <citation type="submission" date="2021-06" db="EMBL/GenBank/DDBJ databases">
        <authorList>
            <person name="Kallberg Y."/>
            <person name="Tangrot J."/>
            <person name="Rosling A."/>
        </authorList>
    </citation>
    <scope>NUCLEOTIDE SEQUENCE</scope>
    <source>
        <strain evidence="1">IL203A</strain>
    </source>
</reference>
<dbReference type="Proteomes" id="UP000789702">
    <property type="component" value="Unassembled WGS sequence"/>
</dbReference>
<protein>
    <submittedName>
        <fullName evidence="1">7320_t:CDS:1</fullName>
    </submittedName>
</protein>
<dbReference type="EMBL" id="CAJVPU010015882">
    <property type="protein sequence ID" value="CAG8649445.1"/>
    <property type="molecule type" value="Genomic_DNA"/>
</dbReference>
<evidence type="ECO:0000313" key="1">
    <source>
        <dbReference type="EMBL" id="CAG8649445.1"/>
    </source>
</evidence>
<evidence type="ECO:0000313" key="2">
    <source>
        <dbReference type="Proteomes" id="UP000789702"/>
    </source>
</evidence>
<accession>A0ACA9NE91</accession>
<name>A0ACA9NE91_9GLOM</name>
<comment type="caution">
    <text evidence="1">The sequence shown here is derived from an EMBL/GenBank/DDBJ whole genome shotgun (WGS) entry which is preliminary data.</text>
</comment>